<gene>
    <name evidence="8" type="primary">Tspan11_5</name>
    <name evidence="8" type="ORF">FJT64_026722</name>
</gene>
<comment type="similarity">
    <text evidence="2 7">Belongs to the tetraspanin (TM4SF) family.</text>
</comment>
<evidence type="ECO:0000313" key="9">
    <source>
        <dbReference type="Proteomes" id="UP000440578"/>
    </source>
</evidence>
<keyword evidence="5 7" id="KW-0472">Membrane</keyword>
<keyword evidence="3 7" id="KW-0812">Transmembrane</keyword>
<accession>A0A6A4W102</accession>
<protein>
    <recommendedName>
        <fullName evidence="7">Tetraspanin</fullName>
    </recommendedName>
</protein>
<evidence type="ECO:0000313" key="8">
    <source>
        <dbReference type="EMBL" id="KAF0300896.1"/>
    </source>
</evidence>
<evidence type="ECO:0000256" key="3">
    <source>
        <dbReference type="ARBA" id="ARBA00022692"/>
    </source>
</evidence>
<dbReference type="Pfam" id="PF00335">
    <property type="entry name" value="Tetraspanin"/>
    <property type="match status" value="1"/>
</dbReference>
<dbReference type="PIRSF" id="PIRSF002419">
    <property type="entry name" value="Tetraspanin"/>
    <property type="match status" value="1"/>
</dbReference>
<organism evidence="8 9">
    <name type="scientific">Amphibalanus amphitrite</name>
    <name type="common">Striped barnacle</name>
    <name type="synonym">Balanus amphitrite</name>
    <dbReference type="NCBI Taxonomy" id="1232801"/>
    <lineage>
        <taxon>Eukaryota</taxon>
        <taxon>Metazoa</taxon>
        <taxon>Ecdysozoa</taxon>
        <taxon>Arthropoda</taxon>
        <taxon>Crustacea</taxon>
        <taxon>Multicrustacea</taxon>
        <taxon>Cirripedia</taxon>
        <taxon>Thoracica</taxon>
        <taxon>Thoracicalcarea</taxon>
        <taxon>Balanomorpha</taxon>
        <taxon>Balanoidea</taxon>
        <taxon>Balanidae</taxon>
        <taxon>Amphibalaninae</taxon>
        <taxon>Amphibalanus</taxon>
    </lineage>
</organism>
<keyword evidence="4 7" id="KW-1133">Transmembrane helix</keyword>
<feature type="transmembrane region" description="Helical" evidence="7">
    <location>
        <begin position="88"/>
        <end position="112"/>
    </location>
</feature>
<keyword evidence="6" id="KW-1015">Disulfide bond</keyword>
<evidence type="ECO:0000256" key="6">
    <source>
        <dbReference type="PIRSR" id="PIRSR002419-1"/>
    </source>
</evidence>
<keyword evidence="9" id="KW-1185">Reference proteome</keyword>
<comment type="caution">
    <text evidence="8">The sequence shown here is derived from an EMBL/GenBank/DDBJ whole genome shotgun (WGS) entry which is preliminary data.</text>
</comment>
<dbReference type="Proteomes" id="UP000440578">
    <property type="component" value="Unassembled WGS sequence"/>
</dbReference>
<dbReference type="EMBL" id="VIIS01001223">
    <property type="protein sequence ID" value="KAF0300896.1"/>
    <property type="molecule type" value="Genomic_DNA"/>
</dbReference>
<dbReference type="AlphaFoldDB" id="A0A6A4W102"/>
<dbReference type="GO" id="GO:0005886">
    <property type="term" value="C:plasma membrane"/>
    <property type="evidence" value="ECO:0007669"/>
    <property type="project" value="TreeGrafter"/>
</dbReference>
<dbReference type="PANTHER" id="PTHR19282:SF527">
    <property type="entry name" value="TETRASPANIN"/>
    <property type="match status" value="1"/>
</dbReference>
<feature type="transmembrane region" description="Helical" evidence="7">
    <location>
        <begin position="202"/>
        <end position="227"/>
    </location>
</feature>
<dbReference type="InterPro" id="IPR018499">
    <property type="entry name" value="Tetraspanin/Peripherin"/>
</dbReference>
<evidence type="ECO:0000256" key="7">
    <source>
        <dbReference type="RuleBase" id="RU361218"/>
    </source>
</evidence>
<feature type="disulfide bond" evidence="6">
    <location>
        <begin position="151"/>
        <end position="170"/>
    </location>
</feature>
<name>A0A6A4W102_AMPAM</name>
<dbReference type="EMBL" id="VIIS01001223">
    <property type="protein sequence ID" value="KAF0300897.1"/>
    <property type="molecule type" value="Genomic_DNA"/>
</dbReference>
<evidence type="ECO:0000256" key="4">
    <source>
        <dbReference type="ARBA" id="ARBA00022989"/>
    </source>
</evidence>
<dbReference type="InterPro" id="IPR000301">
    <property type="entry name" value="Tetraspanin_animals"/>
</dbReference>
<evidence type="ECO:0000256" key="5">
    <source>
        <dbReference type="ARBA" id="ARBA00023136"/>
    </source>
</evidence>
<dbReference type="InterPro" id="IPR008952">
    <property type="entry name" value="Tetraspanin_EC2_sf"/>
</dbReference>
<comment type="subcellular location">
    <subcellularLocation>
        <location evidence="1 7">Membrane</location>
        <topology evidence="1 7">Multi-pass membrane protein</topology>
    </subcellularLocation>
</comment>
<dbReference type="PRINTS" id="PR00259">
    <property type="entry name" value="TMFOUR"/>
</dbReference>
<proteinExistence type="inferred from homology"/>
<feature type="disulfide bond" evidence="6">
    <location>
        <begin position="150"/>
        <end position="190"/>
    </location>
</feature>
<dbReference type="Gene3D" id="1.10.1450.10">
    <property type="entry name" value="Tetraspanin"/>
    <property type="match status" value="1"/>
</dbReference>
<dbReference type="SUPFAM" id="SSF48652">
    <property type="entry name" value="Tetraspanin"/>
    <property type="match status" value="1"/>
</dbReference>
<evidence type="ECO:0000256" key="1">
    <source>
        <dbReference type="ARBA" id="ARBA00004141"/>
    </source>
</evidence>
<feature type="transmembrane region" description="Helical" evidence="7">
    <location>
        <begin position="59"/>
        <end position="81"/>
    </location>
</feature>
<sequence length="231" mass="24904">MGKGQEMEGCGQCVKYLLFFSNFLILVGGVAVLAIGIWTVVDKTEFEQLLGTDLYASSAYIFVATGVVVTLISFLGCLGAIKEVRCMLFTYFIILLVLFVVLLVGGIVSYVFRHRVKDTIMAQMMASQDEYETNQAAKDAWDAAQSQMECCGVTGPASWTGHVSPLPDSCCPGPVEPGSCTLDDSYQAGCKQRVQEFVMEHAAVLGGVGVGIAFVLFLGMVLSMALFKMIV</sequence>
<dbReference type="PANTHER" id="PTHR19282">
    <property type="entry name" value="TETRASPANIN"/>
    <property type="match status" value="1"/>
</dbReference>
<dbReference type="CDD" id="cd03127">
    <property type="entry name" value="tetraspanin_LEL"/>
    <property type="match status" value="1"/>
</dbReference>
<dbReference type="OrthoDB" id="438211at2759"/>
<reference evidence="8 9" key="1">
    <citation type="submission" date="2019-07" db="EMBL/GenBank/DDBJ databases">
        <title>Draft genome assembly of a fouling barnacle, Amphibalanus amphitrite (Darwin, 1854): The first reference genome for Thecostraca.</title>
        <authorList>
            <person name="Kim W."/>
        </authorList>
    </citation>
    <scope>NUCLEOTIDE SEQUENCE [LARGE SCALE GENOMIC DNA]</scope>
    <source>
        <strain evidence="8">SNU_AA5</strain>
        <tissue evidence="8">Soma without cirri and trophi</tissue>
    </source>
</reference>
<feature type="transmembrane region" description="Helical" evidence="7">
    <location>
        <begin position="16"/>
        <end position="39"/>
    </location>
</feature>
<evidence type="ECO:0000256" key="2">
    <source>
        <dbReference type="ARBA" id="ARBA00006840"/>
    </source>
</evidence>